<keyword evidence="8 11" id="KW-1133">Transmembrane helix</keyword>
<keyword evidence="7 10" id="KW-0653">Protein transport</keyword>
<evidence type="ECO:0000313" key="12">
    <source>
        <dbReference type="EMBL" id="MBB6543478.1"/>
    </source>
</evidence>
<evidence type="ECO:0000256" key="5">
    <source>
        <dbReference type="ARBA" id="ARBA00022519"/>
    </source>
</evidence>
<keyword evidence="5 10" id="KW-0997">Cell inner membrane</keyword>
<dbReference type="Proteomes" id="UP000537141">
    <property type="component" value="Unassembled WGS sequence"/>
</dbReference>
<dbReference type="Gene3D" id="3.30.1360.100">
    <property type="entry name" value="General secretion pathway protein M, EpsM"/>
    <property type="match status" value="1"/>
</dbReference>
<evidence type="ECO:0000256" key="9">
    <source>
        <dbReference type="ARBA" id="ARBA00023136"/>
    </source>
</evidence>
<evidence type="ECO:0000256" key="3">
    <source>
        <dbReference type="ARBA" id="ARBA00022448"/>
    </source>
</evidence>
<keyword evidence="3 10" id="KW-0813">Transport</keyword>
<feature type="transmembrane region" description="Helical" evidence="11">
    <location>
        <begin position="15"/>
        <end position="36"/>
    </location>
</feature>
<keyword evidence="6 11" id="KW-0812">Transmembrane</keyword>
<evidence type="ECO:0000256" key="10">
    <source>
        <dbReference type="PIRNR" id="PIRNR006291"/>
    </source>
</evidence>
<evidence type="ECO:0000256" key="4">
    <source>
        <dbReference type="ARBA" id="ARBA00022475"/>
    </source>
</evidence>
<dbReference type="GO" id="GO:0015628">
    <property type="term" value="P:protein secretion by the type II secretion system"/>
    <property type="evidence" value="ECO:0007669"/>
    <property type="project" value="InterPro"/>
</dbReference>
<dbReference type="AlphaFoldDB" id="A0A7X0TTT3"/>
<proteinExistence type="inferred from homology"/>
<comment type="caution">
    <text evidence="12">The sequence shown here is derived from an EMBL/GenBank/DDBJ whole genome shotgun (WGS) entry which is preliminary data.</text>
</comment>
<sequence>MKAWWLGLNTREQRLVGALGGIVVIFLFYSLVWQPLNKKIINAEKRVARQHELLVWVKQEVARYQANGGNSKQPRNNASLSSIVNQAASRSGISITRIQPQGDDLQIWIDNIAFNSLLQWLAQLSEKHGLTIKNIDLDATDIDGEVRVRRLQLGNN</sequence>
<dbReference type="InterPro" id="IPR007690">
    <property type="entry name" value="T2SS_GspM"/>
</dbReference>
<keyword evidence="4 10" id="KW-1003">Cell membrane</keyword>
<dbReference type="RefSeq" id="WP_184424264.1">
    <property type="nucleotide sequence ID" value="NZ_AP027362.1"/>
</dbReference>
<reference evidence="12 13" key="1">
    <citation type="submission" date="2020-08" db="EMBL/GenBank/DDBJ databases">
        <title>Genomic Encyclopedia of Type Strains, Phase IV (KMG-IV): sequencing the most valuable type-strain genomes for metagenomic binning, comparative biology and taxonomic classification.</title>
        <authorList>
            <person name="Goeker M."/>
        </authorList>
    </citation>
    <scope>NUCLEOTIDE SEQUENCE [LARGE SCALE GENOMIC DNA]</scope>
    <source>
        <strain evidence="12 13">DSM 26287</strain>
    </source>
</reference>
<keyword evidence="13" id="KW-1185">Reference proteome</keyword>
<dbReference type="SUPFAM" id="SSF103054">
    <property type="entry name" value="General secretion pathway protein M, EpsM"/>
    <property type="match status" value="1"/>
</dbReference>
<comment type="subcellular location">
    <subcellularLocation>
        <location evidence="1">Cell inner membrane</location>
        <topology evidence="1">Single-pass membrane protein</topology>
    </subcellularLocation>
</comment>
<accession>A0A7X0TTT3</accession>
<name>A0A7X0TTT3_9GAMM</name>
<dbReference type="GO" id="GO:0005886">
    <property type="term" value="C:plasma membrane"/>
    <property type="evidence" value="ECO:0007669"/>
    <property type="project" value="UniProtKB-SubCell"/>
</dbReference>
<evidence type="ECO:0000256" key="8">
    <source>
        <dbReference type="ARBA" id="ARBA00022989"/>
    </source>
</evidence>
<gene>
    <name evidence="12" type="ORF">HNQ55_001999</name>
</gene>
<evidence type="ECO:0000256" key="11">
    <source>
        <dbReference type="SAM" id="Phobius"/>
    </source>
</evidence>
<organism evidence="12 13">
    <name type="scientific">Thalassotalea piscium</name>
    <dbReference type="NCBI Taxonomy" id="1230533"/>
    <lineage>
        <taxon>Bacteria</taxon>
        <taxon>Pseudomonadati</taxon>
        <taxon>Pseudomonadota</taxon>
        <taxon>Gammaproteobacteria</taxon>
        <taxon>Alteromonadales</taxon>
        <taxon>Colwelliaceae</taxon>
        <taxon>Thalassotalea</taxon>
    </lineage>
</organism>
<evidence type="ECO:0000256" key="1">
    <source>
        <dbReference type="ARBA" id="ARBA00004377"/>
    </source>
</evidence>
<dbReference type="GO" id="GO:0015627">
    <property type="term" value="C:type II protein secretion system complex"/>
    <property type="evidence" value="ECO:0007669"/>
    <property type="project" value="InterPro"/>
</dbReference>
<comment type="function">
    <text evidence="10">Inner membrane component of the type II secretion system required for the energy-dependent secretion of extracellular factors such as proteases and toxins from the periplasm.</text>
</comment>
<dbReference type="InterPro" id="IPR023229">
    <property type="entry name" value="T2SS_M_periplasmic_sf"/>
</dbReference>
<comment type="similarity">
    <text evidence="2 10">Belongs to the GSP M family.</text>
</comment>
<dbReference type="EMBL" id="JACHHU010000014">
    <property type="protein sequence ID" value="MBB6543478.1"/>
    <property type="molecule type" value="Genomic_DNA"/>
</dbReference>
<evidence type="ECO:0000256" key="7">
    <source>
        <dbReference type="ARBA" id="ARBA00022927"/>
    </source>
</evidence>
<evidence type="ECO:0000256" key="2">
    <source>
        <dbReference type="ARBA" id="ARBA00010637"/>
    </source>
</evidence>
<evidence type="ECO:0000313" key="13">
    <source>
        <dbReference type="Proteomes" id="UP000537141"/>
    </source>
</evidence>
<dbReference type="PIRSF" id="PIRSF006291">
    <property type="entry name" value="GspM"/>
    <property type="match status" value="1"/>
</dbReference>
<keyword evidence="9 10" id="KW-0472">Membrane</keyword>
<dbReference type="Pfam" id="PF04612">
    <property type="entry name" value="T2SSM"/>
    <property type="match status" value="1"/>
</dbReference>
<protein>
    <recommendedName>
        <fullName evidence="10">Type II secretion system protein M</fullName>
        <shortName evidence="10">T2SS protein M</shortName>
    </recommendedName>
    <alternativeName>
        <fullName evidence="10">General secretion pathway protein M</fullName>
    </alternativeName>
</protein>
<evidence type="ECO:0000256" key="6">
    <source>
        <dbReference type="ARBA" id="ARBA00022692"/>
    </source>
</evidence>